<comment type="cofactor">
    <cofactor evidence="1">
        <name>Mg(2+)</name>
        <dbReference type="ChEBI" id="CHEBI:18420"/>
    </cofactor>
</comment>
<keyword evidence="5" id="KW-0808">Transferase</keyword>
<dbReference type="Pfam" id="PF08242">
    <property type="entry name" value="Methyltransf_12"/>
    <property type="match status" value="1"/>
</dbReference>
<dbReference type="PANTHER" id="PTHR21404:SF3">
    <property type="entry name" value="SMALL RNA 2'-O-METHYLTRANSFERASE"/>
    <property type="match status" value="1"/>
</dbReference>
<keyword evidence="16" id="KW-1185">Reference proteome</keyword>
<dbReference type="Gene3D" id="3.40.50.150">
    <property type="entry name" value="Vaccinia Virus protein VP39"/>
    <property type="match status" value="1"/>
</dbReference>
<name>A0AAV0QMI1_9ROSI</name>
<keyword evidence="9 13" id="KW-0694">RNA-binding</keyword>
<dbReference type="GO" id="GO:0003755">
    <property type="term" value="F:peptidyl-prolyl cis-trans isomerase activity"/>
    <property type="evidence" value="ECO:0007669"/>
    <property type="project" value="InterPro"/>
</dbReference>
<gene>
    <name evidence="15" type="ORF">LITE_LOCUS43623</name>
</gene>
<dbReference type="EMBL" id="CAMGYJ010000009">
    <property type="protein sequence ID" value="CAI0545523.1"/>
    <property type="molecule type" value="Genomic_DNA"/>
</dbReference>
<evidence type="ECO:0000256" key="1">
    <source>
        <dbReference type="ARBA" id="ARBA00001946"/>
    </source>
</evidence>
<evidence type="ECO:0000256" key="8">
    <source>
        <dbReference type="ARBA" id="ARBA00022842"/>
    </source>
</evidence>
<comment type="catalytic activity">
    <reaction evidence="12">
        <text>small RNA 3'-end nucleotide + S-adenosyl-L-methionine = small RNA 3'-end 2'-O-methylnucleotide + S-adenosyl-L-homocysteine + H(+)</text>
        <dbReference type="Rhea" id="RHEA:37887"/>
        <dbReference type="Rhea" id="RHEA-COMP:10415"/>
        <dbReference type="Rhea" id="RHEA-COMP:10416"/>
        <dbReference type="ChEBI" id="CHEBI:15378"/>
        <dbReference type="ChEBI" id="CHEBI:57856"/>
        <dbReference type="ChEBI" id="CHEBI:59789"/>
        <dbReference type="ChEBI" id="CHEBI:74896"/>
        <dbReference type="ChEBI" id="CHEBI:74898"/>
        <dbReference type="EC" id="2.1.1.386"/>
    </reaction>
</comment>
<organism evidence="15 16">
    <name type="scientific">Linum tenue</name>
    <dbReference type="NCBI Taxonomy" id="586396"/>
    <lineage>
        <taxon>Eukaryota</taxon>
        <taxon>Viridiplantae</taxon>
        <taxon>Streptophyta</taxon>
        <taxon>Embryophyta</taxon>
        <taxon>Tracheophyta</taxon>
        <taxon>Spermatophyta</taxon>
        <taxon>Magnoliopsida</taxon>
        <taxon>eudicotyledons</taxon>
        <taxon>Gunneridae</taxon>
        <taxon>Pentapetalae</taxon>
        <taxon>rosids</taxon>
        <taxon>fabids</taxon>
        <taxon>Malpighiales</taxon>
        <taxon>Linaceae</taxon>
        <taxon>Linum</taxon>
    </lineage>
</organism>
<keyword evidence="10" id="KW-0943">RNA-mediated gene silencing</keyword>
<proteinExistence type="inferred from homology"/>
<dbReference type="GO" id="GO:0001510">
    <property type="term" value="P:RNA methylation"/>
    <property type="evidence" value="ECO:0007669"/>
    <property type="project" value="InterPro"/>
</dbReference>
<dbReference type="InterPro" id="IPR013217">
    <property type="entry name" value="Methyltransf_12"/>
</dbReference>
<reference evidence="15" key="1">
    <citation type="submission" date="2022-08" db="EMBL/GenBank/DDBJ databases">
        <authorList>
            <person name="Gutierrez-Valencia J."/>
        </authorList>
    </citation>
    <scope>NUCLEOTIDE SEQUENCE</scope>
</reference>
<evidence type="ECO:0000256" key="3">
    <source>
        <dbReference type="ARBA" id="ARBA00021330"/>
    </source>
</evidence>
<evidence type="ECO:0000259" key="14">
    <source>
        <dbReference type="PROSITE" id="PS50961"/>
    </source>
</evidence>
<dbReference type="GO" id="GO:0005634">
    <property type="term" value="C:nucleus"/>
    <property type="evidence" value="ECO:0007669"/>
    <property type="project" value="TreeGrafter"/>
</dbReference>
<keyword evidence="8" id="KW-0460">Magnesium</keyword>
<evidence type="ECO:0000256" key="4">
    <source>
        <dbReference type="ARBA" id="ARBA00022603"/>
    </source>
</evidence>
<dbReference type="SUPFAM" id="SSF53335">
    <property type="entry name" value="S-adenosyl-L-methionine-dependent methyltransferases"/>
    <property type="match status" value="1"/>
</dbReference>
<keyword evidence="7" id="KW-0479">Metal-binding</keyword>
<dbReference type="PANTHER" id="PTHR21404">
    <property type="entry name" value="HEN1"/>
    <property type="match status" value="1"/>
</dbReference>
<accession>A0AAV0QMI1</accession>
<dbReference type="Proteomes" id="UP001154282">
    <property type="component" value="Unassembled WGS sequence"/>
</dbReference>
<dbReference type="SUPFAM" id="SSF54768">
    <property type="entry name" value="dsRNA-binding domain-like"/>
    <property type="match status" value="1"/>
</dbReference>
<dbReference type="Gene3D" id="3.30.160.20">
    <property type="match status" value="1"/>
</dbReference>
<dbReference type="InterPro" id="IPR046357">
    <property type="entry name" value="PPIase_dom_sf"/>
</dbReference>
<evidence type="ECO:0000313" key="15">
    <source>
        <dbReference type="EMBL" id="CAI0545523.1"/>
    </source>
</evidence>
<evidence type="ECO:0000313" key="16">
    <source>
        <dbReference type="Proteomes" id="UP001154282"/>
    </source>
</evidence>
<dbReference type="Pfam" id="PF21224">
    <property type="entry name" value="Hen1_LCD"/>
    <property type="match status" value="1"/>
</dbReference>
<evidence type="ECO:0000256" key="2">
    <source>
        <dbReference type="ARBA" id="ARBA00009026"/>
    </source>
</evidence>
<evidence type="ECO:0000256" key="7">
    <source>
        <dbReference type="ARBA" id="ARBA00022723"/>
    </source>
</evidence>
<dbReference type="InterPro" id="IPR040870">
    <property type="entry name" value="HEN1_dsRBD2"/>
</dbReference>
<dbReference type="Pfam" id="PF24995">
    <property type="entry name" value="DSRM_2"/>
    <property type="match status" value="1"/>
</dbReference>
<dbReference type="InterPro" id="IPR056755">
    <property type="entry name" value="DSRM_2"/>
</dbReference>
<evidence type="ECO:0000256" key="6">
    <source>
        <dbReference type="ARBA" id="ARBA00022691"/>
    </source>
</evidence>
<dbReference type="FunFam" id="3.40.50.150:FF:000215">
    <property type="entry name" value="Hua enhancer1"/>
    <property type="match status" value="1"/>
</dbReference>
<dbReference type="EC" id="2.1.1.386" evidence="11"/>
<dbReference type="Gene3D" id="3.10.50.40">
    <property type="match status" value="1"/>
</dbReference>
<dbReference type="InterPro" id="IPR006630">
    <property type="entry name" value="La_HTH"/>
</dbReference>
<evidence type="ECO:0000256" key="10">
    <source>
        <dbReference type="ARBA" id="ARBA00023158"/>
    </source>
</evidence>
<sequence>MPREELKMEGQGSVAVTVRKMNLTPKAIIHQKFGPKACYTVEEVQEPTQSECPGLCIPQKGPSLYRCRLELPDVLIVTDTFKKKKEAEQSAAEMALKKLGIHPATDNPTAMDLCDALVQRLKYLFSEEFLSSSHPLTGHLRGASRRAGDLCGSVPSSVFATFDTKLSNICKSLNPKVDSNPFLALPIITSAATRLSSSVLVSESRLSLQRLSPYPPEVFYSSSVQQSDSSERISVDAIYIPSSLDEHVRQVTLHLSSSGYYMDIIAEKLGVENGDRILLSRTLGKASSETRLYFAAPGYHLLEVSSDPGAVKDNPLEGSLNARASYFCGQVVHGDAIMASLGYTWRSKDLFHENLTLQLYYRLLVSTFPGGTYKLSREAVLAAELPSRFTTKAYWRGSFPKEVLSTFCRLHRLSEPAFSVISLPSPENCLSRVHKKVKLKDTSTSEMECLNERPTNATGETDSMESGSTFRCEIKIYSKRRDLLMECSPTDLYKKQSDSVHNASLKVLSWLTAYFNNFGIPLEQLSSYGENLGIQLYPELFFREFVLYPYVGDNSIGRNAEQKLLESKCADMLYSLSEHGVFSLRVEGCDSGAYPSNGSLLCVSYSVILATEGKEMKELLEQKDEFEFEMGTGAVVSSLEAVVTQLSVGQSALFNTRLPPEYFVLAAGTDSGRILSFMSSHNCYLQYSVSLLHVTEPPEERMEQALFSPPLSKQRVEYAVQHIRNSSAASLVDFGCGSGSLLDSLLDYPISLETIVGVDISRKSLSRAAKILHSKLAANTDIAVKSAILYDGSITVHDPRLCGFDIATCLEVIEHMEEEDASLFGDVVLSYFRPKILIVSTPNYEYNVILQKSAGSQEEDSDEKVHSQTCKFRNFDHKFEWTRQQFSEWACQLAEKHNYNVVFGGVGGTDGVEPGFASQIAVFKSKEARLVEEGASGDGASATGMDSELGYNVIWEWKKSSDEQ</sequence>
<feature type="domain" description="HTH La-type RNA-binding" evidence="14">
    <location>
        <begin position="107"/>
        <end position="218"/>
    </location>
</feature>
<dbReference type="GO" id="GO:0090486">
    <property type="term" value="F:small RNA 2'-O-methyltransferase activity"/>
    <property type="evidence" value="ECO:0007669"/>
    <property type="project" value="UniProtKB-EC"/>
</dbReference>
<keyword evidence="4" id="KW-0489">Methyltransferase</keyword>
<dbReference type="GO" id="GO:0030422">
    <property type="term" value="P:siRNA processing"/>
    <property type="evidence" value="ECO:0007669"/>
    <property type="project" value="TreeGrafter"/>
</dbReference>
<evidence type="ECO:0000256" key="9">
    <source>
        <dbReference type="ARBA" id="ARBA00022884"/>
    </source>
</evidence>
<dbReference type="Pfam" id="PF17842">
    <property type="entry name" value="dsRBD2"/>
    <property type="match status" value="1"/>
</dbReference>
<dbReference type="GO" id="GO:0005737">
    <property type="term" value="C:cytoplasm"/>
    <property type="evidence" value="ECO:0007669"/>
    <property type="project" value="TreeGrafter"/>
</dbReference>
<dbReference type="GO" id="GO:0003723">
    <property type="term" value="F:RNA binding"/>
    <property type="evidence" value="ECO:0007669"/>
    <property type="project" value="UniProtKB-UniRule"/>
</dbReference>
<dbReference type="PROSITE" id="PS50961">
    <property type="entry name" value="HTH_LA"/>
    <property type="match status" value="1"/>
</dbReference>
<keyword evidence="6" id="KW-0949">S-adenosyl-L-methionine</keyword>
<comment type="similarity">
    <text evidence="2">Belongs to the methyltransferase superfamily. HEN1 family.</text>
</comment>
<dbReference type="Pfam" id="PF18441">
    <property type="entry name" value="Hen1_Lam_C"/>
    <property type="match status" value="1"/>
</dbReference>
<comment type="caution">
    <text evidence="15">The sequence shown here is derived from an EMBL/GenBank/DDBJ whole genome shotgun (WGS) entry which is preliminary data.</text>
</comment>
<evidence type="ECO:0000256" key="5">
    <source>
        <dbReference type="ARBA" id="ARBA00022679"/>
    </source>
</evidence>
<evidence type="ECO:0000256" key="12">
    <source>
        <dbReference type="ARBA" id="ARBA00048418"/>
    </source>
</evidence>
<evidence type="ECO:0000256" key="13">
    <source>
        <dbReference type="PROSITE-ProRule" id="PRU00332"/>
    </source>
</evidence>
<dbReference type="InterPro" id="IPR026610">
    <property type="entry name" value="Hen1"/>
</dbReference>
<dbReference type="InterPro" id="IPR029063">
    <property type="entry name" value="SAM-dependent_MTases_sf"/>
</dbReference>
<evidence type="ECO:0000256" key="11">
    <source>
        <dbReference type="ARBA" id="ARBA00035025"/>
    </source>
</evidence>
<dbReference type="InterPro" id="IPR040813">
    <property type="entry name" value="Hen1_Lam_C"/>
</dbReference>
<dbReference type="AlphaFoldDB" id="A0AAV0QMI1"/>
<dbReference type="GO" id="GO:0046872">
    <property type="term" value="F:metal ion binding"/>
    <property type="evidence" value="ECO:0007669"/>
    <property type="project" value="UniProtKB-KW"/>
</dbReference>
<protein>
    <recommendedName>
        <fullName evidence="3">Small RNA 2'-O-methyltransferase</fullName>
        <ecNumber evidence="11">2.1.1.386</ecNumber>
    </recommendedName>
</protein>